<feature type="transmembrane region" description="Helical" evidence="1">
    <location>
        <begin position="126"/>
        <end position="144"/>
    </location>
</feature>
<feature type="transmembrane region" description="Helical" evidence="1">
    <location>
        <begin position="150"/>
        <end position="168"/>
    </location>
</feature>
<name>A0A1S2LX90_9BACI</name>
<evidence type="ECO:0000313" key="2">
    <source>
        <dbReference type="EMBL" id="OIJ16803.1"/>
    </source>
</evidence>
<dbReference type="AlphaFoldDB" id="A0A1S2LX90"/>
<dbReference type="RefSeq" id="WP_071308494.1">
    <property type="nucleotide sequence ID" value="NZ_MLQR01000003.1"/>
</dbReference>
<feature type="transmembrane region" description="Helical" evidence="1">
    <location>
        <begin position="64"/>
        <end position="87"/>
    </location>
</feature>
<dbReference type="InterPro" id="IPR048147">
    <property type="entry name" value="CBO0543-like"/>
</dbReference>
<dbReference type="EMBL" id="MLQR01000003">
    <property type="protein sequence ID" value="OIJ16803.1"/>
    <property type="molecule type" value="Genomic_DNA"/>
</dbReference>
<protein>
    <submittedName>
        <fullName evidence="2">Uncharacterized protein</fullName>
    </submittedName>
</protein>
<gene>
    <name evidence="2" type="ORF">BKP37_04535</name>
</gene>
<dbReference type="Proteomes" id="UP000179524">
    <property type="component" value="Unassembled WGS sequence"/>
</dbReference>
<evidence type="ECO:0000313" key="3">
    <source>
        <dbReference type="Proteomes" id="UP000179524"/>
    </source>
</evidence>
<feature type="transmembrane region" description="Helical" evidence="1">
    <location>
        <begin position="93"/>
        <end position="114"/>
    </location>
</feature>
<sequence>MHDPSKIKELYEHISISTYDKFSIWLNSVVFTWQWWVGVGLSIIPWILWIFFRKKESTLRLLSVGFFVMFLSTFLDSIGAQLGLWYYKYAPLPFIPAFFPWDTTLMPVVIMFLLQIKPKTSPYFKGLIFAVGTSYVGEPFFIWIELYQPVAWKHIHSLPIYFLIYLISNKIYQGNSYYKIT</sequence>
<dbReference type="NCBIfam" id="NF041644">
    <property type="entry name" value="CBO0543_fam"/>
    <property type="match status" value="1"/>
</dbReference>
<reference evidence="2 3" key="1">
    <citation type="submission" date="2016-10" db="EMBL/GenBank/DDBJ databases">
        <title>Draft genome sequences of four alkaliphilic bacteria belonging to the Anaerobacillus genus.</title>
        <authorList>
            <person name="Bassil N.M."/>
            <person name="Lloyd J.R."/>
        </authorList>
    </citation>
    <scope>NUCLEOTIDE SEQUENCE [LARGE SCALE GENOMIC DNA]</scope>
    <source>
        <strain evidence="2 3">DSM 18345</strain>
    </source>
</reference>
<organism evidence="2 3">
    <name type="scientific">Anaerobacillus alkalilacustris</name>
    <dbReference type="NCBI Taxonomy" id="393763"/>
    <lineage>
        <taxon>Bacteria</taxon>
        <taxon>Bacillati</taxon>
        <taxon>Bacillota</taxon>
        <taxon>Bacilli</taxon>
        <taxon>Bacillales</taxon>
        <taxon>Bacillaceae</taxon>
        <taxon>Anaerobacillus</taxon>
    </lineage>
</organism>
<comment type="caution">
    <text evidence="2">The sequence shown here is derived from an EMBL/GenBank/DDBJ whole genome shotgun (WGS) entry which is preliminary data.</text>
</comment>
<dbReference type="OrthoDB" id="1679483at2"/>
<keyword evidence="1" id="KW-0812">Transmembrane</keyword>
<keyword evidence="1" id="KW-0472">Membrane</keyword>
<accession>A0A1S2LX90</accession>
<keyword evidence="1" id="KW-1133">Transmembrane helix</keyword>
<keyword evidence="3" id="KW-1185">Reference proteome</keyword>
<proteinExistence type="predicted"/>
<feature type="transmembrane region" description="Helical" evidence="1">
    <location>
        <begin position="33"/>
        <end position="52"/>
    </location>
</feature>
<evidence type="ECO:0000256" key="1">
    <source>
        <dbReference type="SAM" id="Phobius"/>
    </source>
</evidence>